<sequence length="660" mass="74766">MQTQKDSRATTSCTECQRRKQKCSREWPCNHCQARKVAHLCQFAVKKQPPESQIDHLGQNHTENKGRKRGCPTSSEEAVALPQTGDFGQRNDGLRAWGYMPGHVHWKVSAIDNSTAATDVAPEPPGVDVVEQVLHAVPPRSITDAFINHFLSVVNYRYSAIYPPIFTNQYVQWWADRAAGKRLSPEFTCLLLRVCAYSVQYLTPSLRKMIEFELACNLQQLTDRFSNAAEQLTQSFKASNTCIERVQEQFLKGAWLKSESRIVESWHALGCTIREAQELGIDRDANIDGLSEFDIEIRRRIWALLYIWDWQMGAWLGRPNLIDQKNLSFKLPNLRLDQSNSNPNLLSPFAHMALQASLGRRLNTIMGDAQSVDALSADEILTIEAELDKFIDELPPIFRLHNPDTSLDAEHPYFVFQRHQLHTVLYVTKLDFLKPFLTRARDDKKTDRDDEFRAMGIDLALDVLEVARRLFDHEFPINAKFHMVVFSIFDTSTILCSAIIHDTQHRLPRRNEVVDAIASSLDRLHQLSLSTKLGASSYAFLYKLVQSHPELSRGNENPKRPRKLSSASTRTLEPPPLVHHSSSRDSVATTSSVGPSRQATIAASSQPPVTVATEPTLQDVMFDVDEFLAQNPLGNAAALDMGGMEQIWDWEDLNLHQFPC</sequence>
<evidence type="ECO:0000313" key="6">
    <source>
        <dbReference type="EMBL" id="OSS51673.1"/>
    </source>
</evidence>
<dbReference type="SUPFAM" id="SSF57701">
    <property type="entry name" value="Zn2/Cys6 DNA-binding domain"/>
    <property type="match status" value="1"/>
</dbReference>
<keyword evidence="3" id="KW-0539">Nucleus</keyword>
<dbReference type="PANTHER" id="PTHR31001:SF84">
    <property type="entry name" value="FUNGAL SPECIFIC TRANSCRIPTION FACTOR"/>
    <property type="match status" value="1"/>
</dbReference>
<accession>A0A1Y2M6G2</accession>
<dbReference type="GO" id="GO:0008270">
    <property type="term" value="F:zinc ion binding"/>
    <property type="evidence" value="ECO:0007669"/>
    <property type="project" value="InterPro"/>
</dbReference>
<dbReference type="SMART" id="SM00066">
    <property type="entry name" value="GAL4"/>
    <property type="match status" value="1"/>
</dbReference>
<dbReference type="GO" id="GO:0000981">
    <property type="term" value="F:DNA-binding transcription factor activity, RNA polymerase II-specific"/>
    <property type="evidence" value="ECO:0007669"/>
    <property type="project" value="InterPro"/>
</dbReference>
<feature type="region of interest" description="Disordered" evidence="4">
    <location>
        <begin position="49"/>
        <end position="75"/>
    </location>
</feature>
<organism evidence="6 7">
    <name type="scientific">Epicoccum nigrum</name>
    <name type="common">Soil fungus</name>
    <name type="synonym">Epicoccum purpurascens</name>
    <dbReference type="NCBI Taxonomy" id="105696"/>
    <lineage>
        <taxon>Eukaryota</taxon>
        <taxon>Fungi</taxon>
        <taxon>Dikarya</taxon>
        <taxon>Ascomycota</taxon>
        <taxon>Pezizomycotina</taxon>
        <taxon>Dothideomycetes</taxon>
        <taxon>Pleosporomycetidae</taxon>
        <taxon>Pleosporales</taxon>
        <taxon>Pleosporineae</taxon>
        <taxon>Didymellaceae</taxon>
        <taxon>Epicoccum</taxon>
    </lineage>
</organism>
<dbReference type="InterPro" id="IPR050613">
    <property type="entry name" value="Sec_Metabolite_Reg"/>
</dbReference>
<comment type="subcellular location">
    <subcellularLocation>
        <location evidence="1">Nucleus</location>
    </subcellularLocation>
</comment>
<dbReference type="InterPro" id="IPR036864">
    <property type="entry name" value="Zn2-C6_fun-type_DNA-bd_sf"/>
</dbReference>
<dbReference type="GO" id="GO:0005634">
    <property type="term" value="C:nucleus"/>
    <property type="evidence" value="ECO:0007669"/>
    <property type="project" value="UniProtKB-SubCell"/>
</dbReference>
<feature type="compositionally biased region" description="Low complexity" evidence="4">
    <location>
        <begin position="584"/>
        <end position="593"/>
    </location>
</feature>
<dbReference type="InterPro" id="IPR007219">
    <property type="entry name" value="XnlR_reg_dom"/>
</dbReference>
<dbReference type="OMA" id="IVESWHT"/>
<evidence type="ECO:0000256" key="4">
    <source>
        <dbReference type="SAM" id="MobiDB-lite"/>
    </source>
</evidence>
<evidence type="ECO:0000256" key="2">
    <source>
        <dbReference type="ARBA" id="ARBA00022723"/>
    </source>
</evidence>
<name>A0A1Y2M6G2_EPING</name>
<dbReference type="STRING" id="105696.A0A1Y2M6G2"/>
<keyword evidence="2" id="KW-0479">Metal-binding</keyword>
<gene>
    <name evidence="6" type="ORF">B5807_03836</name>
</gene>
<feature type="compositionally biased region" description="Polar residues" evidence="4">
    <location>
        <begin position="594"/>
        <end position="610"/>
    </location>
</feature>
<dbReference type="Proteomes" id="UP000193240">
    <property type="component" value="Unassembled WGS sequence"/>
</dbReference>
<dbReference type="SMART" id="SM00906">
    <property type="entry name" value="Fungal_trans"/>
    <property type="match status" value="1"/>
</dbReference>
<evidence type="ECO:0000313" key="7">
    <source>
        <dbReference type="Proteomes" id="UP000193240"/>
    </source>
</evidence>
<feature type="compositionally biased region" description="Basic and acidic residues" evidence="4">
    <location>
        <begin position="550"/>
        <end position="559"/>
    </location>
</feature>
<keyword evidence="7" id="KW-1185">Reference proteome</keyword>
<dbReference type="GO" id="GO:0006351">
    <property type="term" value="P:DNA-templated transcription"/>
    <property type="evidence" value="ECO:0007669"/>
    <property type="project" value="InterPro"/>
</dbReference>
<dbReference type="InParanoid" id="A0A1Y2M6G2"/>
<dbReference type="GO" id="GO:0003677">
    <property type="term" value="F:DNA binding"/>
    <property type="evidence" value="ECO:0007669"/>
    <property type="project" value="InterPro"/>
</dbReference>
<dbReference type="Gene3D" id="4.10.240.10">
    <property type="entry name" value="Zn(2)-C6 fungal-type DNA-binding domain"/>
    <property type="match status" value="1"/>
</dbReference>
<protein>
    <recommendedName>
        <fullName evidence="5">Zn(2)-C6 fungal-type domain-containing protein</fullName>
    </recommendedName>
</protein>
<dbReference type="Pfam" id="PF04082">
    <property type="entry name" value="Fungal_trans"/>
    <property type="match status" value="1"/>
</dbReference>
<evidence type="ECO:0000259" key="5">
    <source>
        <dbReference type="PROSITE" id="PS50048"/>
    </source>
</evidence>
<feature type="region of interest" description="Disordered" evidence="4">
    <location>
        <begin position="550"/>
        <end position="610"/>
    </location>
</feature>
<dbReference type="AlphaFoldDB" id="A0A1Y2M6G2"/>
<evidence type="ECO:0000256" key="1">
    <source>
        <dbReference type="ARBA" id="ARBA00004123"/>
    </source>
</evidence>
<dbReference type="PANTHER" id="PTHR31001">
    <property type="entry name" value="UNCHARACTERIZED TRANSCRIPTIONAL REGULATORY PROTEIN"/>
    <property type="match status" value="1"/>
</dbReference>
<dbReference type="PROSITE" id="PS50048">
    <property type="entry name" value="ZN2_CY6_FUNGAL_2"/>
    <property type="match status" value="1"/>
</dbReference>
<dbReference type="InterPro" id="IPR001138">
    <property type="entry name" value="Zn2Cys6_DnaBD"/>
</dbReference>
<dbReference type="EMBL" id="KZ107840">
    <property type="protein sequence ID" value="OSS51673.1"/>
    <property type="molecule type" value="Genomic_DNA"/>
</dbReference>
<feature type="domain" description="Zn(2)-C6 fungal-type" evidence="5">
    <location>
        <begin position="12"/>
        <end position="43"/>
    </location>
</feature>
<reference evidence="6 7" key="1">
    <citation type="journal article" date="2017" name="Genome Announc.">
        <title>Genome sequence of the saprophytic ascomycete Epicoccum nigrum ICMP 19927 strain isolated from New Zealand.</title>
        <authorList>
            <person name="Fokin M."/>
            <person name="Fleetwood D."/>
            <person name="Weir B.S."/>
            <person name="Villas-Boas S.G."/>
        </authorList>
    </citation>
    <scope>NUCLEOTIDE SEQUENCE [LARGE SCALE GENOMIC DNA]</scope>
    <source>
        <strain evidence="6 7">ICMP 19927</strain>
    </source>
</reference>
<evidence type="ECO:0000256" key="3">
    <source>
        <dbReference type="ARBA" id="ARBA00023242"/>
    </source>
</evidence>
<dbReference type="CDD" id="cd12148">
    <property type="entry name" value="fungal_TF_MHR"/>
    <property type="match status" value="1"/>
</dbReference>
<dbReference type="CDD" id="cd00067">
    <property type="entry name" value="GAL4"/>
    <property type="match status" value="1"/>
</dbReference>
<proteinExistence type="predicted"/>